<keyword evidence="1 4" id="KW-0808">Transferase</keyword>
<keyword evidence="2" id="KW-0677">Repeat</keyword>
<reference evidence="4 5" key="1">
    <citation type="submission" date="2016-12" db="EMBL/GenBank/DDBJ databases">
        <title>The whole genome sequencing and assembly of Bacillus cohnii DSM 6307T strain.</title>
        <authorList>
            <person name="Lee Y.-J."/>
            <person name="Yi H."/>
            <person name="Bahn Y.-S."/>
            <person name="Kim J.F."/>
            <person name="Lee D.-W."/>
        </authorList>
    </citation>
    <scope>NUCLEOTIDE SEQUENCE [LARGE SCALE GENOMIC DNA]</scope>
    <source>
        <strain evidence="4 5">DSM 6307</strain>
    </source>
</reference>
<dbReference type="GO" id="GO:0004792">
    <property type="term" value="F:thiosulfate-cyanide sulfurtransferase activity"/>
    <property type="evidence" value="ECO:0007669"/>
    <property type="project" value="TreeGrafter"/>
</dbReference>
<name>A0A223KQ70_9BACI</name>
<dbReference type="SMART" id="SM00450">
    <property type="entry name" value="RHOD"/>
    <property type="match status" value="2"/>
</dbReference>
<feature type="domain" description="Rhodanese" evidence="3">
    <location>
        <begin position="13"/>
        <end position="132"/>
    </location>
</feature>
<evidence type="ECO:0000313" key="4">
    <source>
        <dbReference type="EMBL" id="AST91651.1"/>
    </source>
</evidence>
<dbReference type="PANTHER" id="PTHR11364">
    <property type="entry name" value="THIOSULFATE SULFERTANSFERASE"/>
    <property type="match status" value="1"/>
</dbReference>
<protein>
    <submittedName>
        <fullName evidence="4">Sulfurtransferase</fullName>
    </submittedName>
</protein>
<dbReference type="Proteomes" id="UP000215224">
    <property type="component" value="Chromosome"/>
</dbReference>
<proteinExistence type="predicted"/>
<evidence type="ECO:0000256" key="1">
    <source>
        <dbReference type="ARBA" id="ARBA00022679"/>
    </source>
</evidence>
<dbReference type="InterPro" id="IPR036873">
    <property type="entry name" value="Rhodanese-like_dom_sf"/>
</dbReference>
<organism evidence="4 5">
    <name type="scientific">Sutcliffiella cohnii</name>
    <dbReference type="NCBI Taxonomy" id="33932"/>
    <lineage>
        <taxon>Bacteria</taxon>
        <taxon>Bacillati</taxon>
        <taxon>Bacillota</taxon>
        <taxon>Bacilli</taxon>
        <taxon>Bacillales</taxon>
        <taxon>Bacillaceae</taxon>
        <taxon>Sutcliffiella</taxon>
    </lineage>
</organism>
<dbReference type="PROSITE" id="PS50206">
    <property type="entry name" value="RHODANESE_3"/>
    <property type="match status" value="2"/>
</dbReference>
<dbReference type="Pfam" id="PF00581">
    <property type="entry name" value="Rhodanese"/>
    <property type="match status" value="2"/>
</dbReference>
<dbReference type="AlphaFoldDB" id="A0A223KQ70"/>
<feature type="domain" description="Rhodanese" evidence="3">
    <location>
        <begin position="167"/>
        <end position="267"/>
    </location>
</feature>
<evidence type="ECO:0000313" key="5">
    <source>
        <dbReference type="Proteomes" id="UP000215224"/>
    </source>
</evidence>
<sequence length="270" mass="30782">MSNIINAQWVNDHLNEIVLIDCRFHLQDPLKGKEEYKKEHIPNAFYFDLNKDLSSDISTHGGRHPLPNMIEFVSNLQQCGINNTSTIVAYDDQQGAMASRFWFLLTYLGHKNTFIMKESFAEWKEKGFPTTDVIPKISKEKVSIEVDLQKDLLVTMEDVRNRLESINKGEIVLIDSREEVRYKGIQEPIDRIGGHIPGAVNKFWLDIKKGKESFQDLDPTKEVIVYCGSGVTACPNVLALREAGFHNVKLYAGSWSDWISYNDNPVSTDS</sequence>
<dbReference type="EMBL" id="CP018866">
    <property type="protein sequence ID" value="AST91651.1"/>
    <property type="molecule type" value="Genomic_DNA"/>
</dbReference>
<dbReference type="KEGG" id="bcoh:BC6307_10345"/>
<gene>
    <name evidence="4" type="ORF">BC6307_10345</name>
</gene>
<dbReference type="STRING" id="1314751.GCA_001591425_01525"/>
<dbReference type="CDD" id="cd01448">
    <property type="entry name" value="TST_Repeat_1"/>
    <property type="match status" value="1"/>
</dbReference>
<dbReference type="SUPFAM" id="SSF52821">
    <property type="entry name" value="Rhodanese/Cell cycle control phosphatase"/>
    <property type="match status" value="2"/>
</dbReference>
<evidence type="ECO:0000259" key="3">
    <source>
        <dbReference type="PROSITE" id="PS50206"/>
    </source>
</evidence>
<dbReference type="InterPro" id="IPR001763">
    <property type="entry name" value="Rhodanese-like_dom"/>
</dbReference>
<dbReference type="RefSeq" id="WP_066414248.1">
    <property type="nucleotide sequence ID" value="NZ_CP018866.1"/>
</dbReference>
<keyword evidence="5" id="KW-1185">Reference proteome</keyword>
<accession>A0A223KQ70</accession>
<dbReference type="PANTHER" id="PTHR11364:SF27">
    <property type="entry name" value="SULFURTRANSFERASE"/>
    <property type="match status" value="1"/>
</dbReference>
<evidence type="ECO:0000256" key="2">
    <source>
        <dbReference type="ARBA" id="ARBA00022737"/>
    </source>
</evidence>
<dbReference type="CDD" id="cd01449">
    <property type="entry name" value="TST_Repeat_2"/>
    <property type="match status" value="1"/>
</dbReference>
<dbReference type="Gene3D" id="3.40.250.10">
    <property type="entry name" value="Rhodanese-like domain"/>
    <property type="match status" value="2"/>
</dbReference>
<dbReference type="InterPro" id="IPR045078">
    <property type="entry name" value="TST/MPST-like"/>
</dbReference>